<protein>
    <submittedName>
        <fullName evidence="1">Uncharacterized protein</fullName>
    </submittedName>
</protein>
<sequence>MTGQLTLFGGRYQCPACGVQEPNDYVYGLNHSIPTGQDQCISLILKARHRQHDKEQAA</sequence>
<evidence type="ECO:0000313" key="2">
    <source>
        <dbReference type="Proteomes" id="UP000271426"/>
    </source>
</evidence>
<dbReference type="AlphaFoldDB" id="A0A3G6IT21"/>
<organism evidence="1 2">
    <name type="scientific">Corynebacterium pseudopelargi</name>
    <dbReference type="NCBI Taxonomy" id="2080757"/>
    <lineage>
        <taxon>Bacteria</taxon>
        <taxon>Bacillati</taxon>
        <taxon>Actinomycetota</taxon>
        <taxon>Actinomycetes</taxon>
        <taxon>Mycobacteriales</taxon>
        <taxon>Corynebacteriaceae</taxon>
        <taxon>Corynebacterium</taxon>
    </lineage>
</organism>
<accession>A0A3G6IT21</accession>
<dbReference type="Proteomes" id="UP000271426">
    <property type="component" value="Chromosome"/>
</dbReference>
<dbReference type="RefSeq" id="WP_164470358.1">
    <property type="nucleotide sequence ID" value="NZ_CP033898.1"/>
</dbReference>
<name>A0A3G6IT21_9CORY</name>
<dbReference type="KEGG" id="cpso:CPPEL_02925"/>
<reference evidence="1 2" key="1">
    <citation type="submission" date="2018-11" db="EMBL/GenBank/DDBJ databases">
        <authorList>
            <person name="Kleinhagauer T."/>
            <person name="Glaeser S.P."/>
            <person name="Spergser J."/>
            <person name="Ruckert C."/>
            <person name="Kaempfer P."/>
            <person name="Busse H.-J."/>
        </authorList>
    </citation>
    <scope>NUCLEOTIDE SEQUENCE [LARGE SCALE GENOMIC DNA]</scope>
    <source>
        <strain evidence="1 2">812CH</strain>
    </source>
</reference>
<evidence type="ECO:0000313" key="1">
    <source>
        <dbReference type="EMBL" id="AZA08716.1"/>
    </source>
</evidence>
<gene>
    <name evidence="1" type="ORF">CPPEL_02925</name>
</gene>
<proteinExistence type="predicted"/>
<keyword evidence="2" id="KW-1185">Reference proteome</keyword>
<dbReference type="EMBL" id="CP033898">
    <property type="protein sequence ID" value="AZA08716.1"/>
    <property type="molecule type" value="Genomic_DNA"/>
</dbReference>